<dbReference type="InterPro" id="IPR002078">
    <property type="entry name" value="Sigma_54_int"/>
</dbReference>
<keyword evidence="5 16" id="KW-0597">Phosphoprotein</keyword>
<gene>
    <name evidence="19" type="ORF">G3M78_07555</name>
</gene>
<keyword evidence="12" id="KW-0804">Transcription</keyword>
<evidence type="ECO:0000313" key="19">
    <source>
        <dbReference type="EMBL" id="QPJ65251.1"/>
    </source>
</evidence>
<dbReference type="InterPro" id="IPR003593">
    <property type="entry name" value="AAA+_ATPase"/>
</dbReference>
<dbReference type="PROSITE" id="PS00688">
    <property type="entry name" value="SIGMA54_INTERACT_3"/>
    <property type="match status" value="1"/>
</dbReference>
<dbReference type="FunFam" id="3.40.50.300:FF:000006">
    <property type="entry name" value="DNA-binding transcriptional regulator NtrC"/>
    <property type="match status" value="1"/>
</dbReference>
<reference evidence="20" key="1">
    <citation type="submission" date="2020-02" db="EMBL/GenBank/DDBJ databases">
        <title>Genomic and physiological characterization of two novel Nitrospinaceae genera.</title>
        <authorList>
            <person name="Mueller A.J."/>
            <person name="Jung M.-Y."/>
            <person name="Strachan C.R."/>
            <person name="Herbold C.W."/>
            <person name="Kirkegaard R.H."/>
            <person name="Daims H."/>
        </authorList>
    </citation>
    <scope>NUCLEOTIDE SEQUENCE [LARGE SCALE GENOMIC DNA]</scope>
</reference>
<sequence>MNETILIVDDEDSIRRVLKVALEKKGYEVHTASSGEDALTALSETPYLLIFSDIFMEGMSGLEFLNNAKETRPEIPIVMMTAQDTMNNTIEAMRLGAYDYISKPFDLNEIYSLVQRIAETRQIERPQGEQESTPKNMGGAIVGKSKKMQEIFKIIGKSAESGLPALITGESGSGKELVAHALHQFSQRTEQPFIGINCAAISRELLESELFGHEKGSFTGASETKEGKFELAEGGSLFLDEIGDMEPALQAKILRVLQDKEYYRVGGKTPLRANVRILAATNQNLLEMIAQKRFREDLYHRLNVVNIHLPPLRERREDILLLAQHFIDSFAPELTRGPVYLSPEAEQLIQNHIWPGNIRELENVCKSAMVLASSGPILKEHLPQSLTETGSAESSFDLVWEDKLHALVKDYLVVNRRRHDGRLHEDLIQLTEKQLFKILLSEFSGKQIAAAKALGINRNTLKKKIDALDLEARSRKTQQDK</sequence>
<feature type="modified residue" description="4-aspartylphosphate" evidence="16">
    <location>
        <position position="53"/>
    </location>
</feature>
<evidence type="ECO:0000256" key="3">
    <source>
        <dbReference type="ARBA" id="ARBA00022490"/>
    </source>
</evidence>
<dbReference type="InterPro" id="IPR025944">
    <property type="entry name" value="Sigma_54_int_dom_CS"/>
</dbReference>
<evidence type="ECO:0000256" key="11">
    <source>
        <dbReference type="ARBA" id="ARBA00023159"/>
    </source>
</evidence>
<dbReference type="PANTHER" id="PTHR32071:SF95">
    <property type="entry name" value="DNA-BINDING TRANSCRIPTIONAL REGULATOR NTRC"/>
    <property type="match status" value="1"/>
</dbReference>
<evidence type="ECO:0000256" key="6">
    <source>
        <dbReference type="ARBA" id="ARBA00022741"/>
    </source>
</evidence>
<dbReference type="InterPro" id="IPR002197">
    <property type="entry name" value="HTH_Fis"/>
</dbReference>
<dbReference type="GO" id="GO:0000160">
    <property type="term" value="P:phosphorelay signal transduction system"/>
    <property type="evidence" value="ECO:0007669"/>
    <property type="project" value="UniProtKB-KW"/>
</dbReference>
<dbReference type="Gene3D" id="3.40.50.300">
    <property type="entry name" value="P-loop containing nucleotide triphosphate hydrolases"/>
    <property type="match status" value="1"/>
</dbReference>
<comment type="subcellular location">
    <subcellularLocation>
        <location evidence="1">Cytoplasm</location>
    </subcellularLocation>
</comment>
<evidence type="ECO:0000256" key="12">
    <source>
        <dbReference type="ARBA" id="ARBA00023163"/>
    </source>
</evidence>
<evidence type="ECO:0000259" key="18">
    <source>
        <dbReference type="PROSITE" id="PS50110"/>
    </source>
</evidence>
<dbReference type="GO" id="GO:0043565">
    <property type="term" value="F:sequence-specific DNA binding"/>
    <property type="evidence" value="ECO:0007669"/>
    <property type="project" value="InterPro"/>
</dbReference>
<dbReference type="SMART" id="SM00382">
    <property type="entry name" value="AAA"/>
    <property type="match status" value="1"/>
</dbReference>
<evidence type="ECO:0000256" key="16">
    <source>
        <dbReference type="PROSITE-ProRule" id="PRU00169"/>
    </source>
</evidence>
<dbReference type="EMBL" id="CP048620">
    <property type="protein sequence ID" value="QPJ65251.1"/>
    <property type="molecule type" value="Genomic_DNA"/>
</dbReference>
<evidence type="ECO:0000259" key="17">
    <source>
        <dbReference type="PROSITE" id="PS50045"/>
    </source>
</evidence>
<keyword evidence="4" id="KW-0678">Repressor</keyword>
<keyword evidence="11" id="KW-0010">Activator</keyword>
<dbReference type="SUPFAM" id="SSF46689">
    <property type="entry name" value="Homeodomain-like"/>
    <property type="match status" value="1"/>
</dbReference>
<dbReference type="GO" id="GO:0005737">
    <property type="term" value="C:cytoplasm"/>
    <property type="evidence" value="ECO:0007669"/>
    <property type="project" value="UniProtKB-SubCell"/>
</dbReference>
<dbReference type="InterPro" id="IPR001789">
    <property type="entry name" value="Sig_transdc_resp-reg_receiver"/>
</dbReference>
<dbReference type="GO" id="GO:0005524">
    <property type="term" value="F:ATP binding"/>
    <property type="evidence" value="ECO:0007669"/>
    <property type="project" value="UniProtKB-KW"/>
</dbReference>
<dbReference type="PROSITE" id="PS00676">
    <property type="entry name" value="SIGMA54_INTERACT_2"/>
    <property type="match status" value="1"/>
</dbReference>
<proteinExistence type="predicted"/>
<feature type="domain" description="Response regulatory" evidence="18">
    <location>
        <begin position="4"/>
        <end position="118"/>
    </location>
</feature>
<dbReference type="SUPFAM" id="SSF52172">
    <property type="entry name" value="CheY-like"/>
    <property type="match status" value="1"/>
</dbReference>
<dbReference type="FunFam" id="3.40.50.2300:FF:000018">
    <property type="entry name" value="DNA-binding transcriptional regulator NtrC"/>
    <property type="match status" value="1"/>
</dbReference>
<organism evidence="19 20">
    <name type="scientific">Candidatus Nitrohelix vancouverensis</name>
    <dbReference type="NCBI Taxonomy" id="2705534"/>
    <lineage>
        <taxon>Bacteria</taxon>
        <taxon>Pseudomonadati</taxon>
        <taxon>Nitrospinota/Tectimicrobiota group</taxon>
        <taxon>Nitrospinota</taxon>
        <taxon>Nitrospinia</taxon>
        <taxon>Nitrospinales</taxon>
        <taxon>Nitrospinaceae</taxon>
        <taxon>Candidatus Nitrohelix</taxon>
    </lineage>
</organism>
<evidence type="ECO:0000256" key="15">
    <source>
        <dbReference type="ARBA" id="ARBA00031910"/>
    </source>
</evidence>
<evidence type="ECO:0000256" key="14">
    <source>
        <dbReference type="ARBA" id="ARBA00029881"/>
    </source>
</evidence>
<dbReference type="Gene3D" id="1.10.8.60">
    <property type="match status" value="1"/>
</dbReference>
<evidence type="ECO:0000256" key="1">
    <source>
        <dbReference type="ARBA" id="ARBA00004496"/>
    </source>
</evidence>
<keyword evidence="13" id="KW-0535">Nitrogen fixation</keyword>
<evidence type="ECO:0000256" key="10">
    <source>
        <dbReference type="ARBA" id="ARBA00023125"/>
    </source>
</evidence>
<dbReference type="SMART" id="SM00448">
    <property type="entry name" value="REC"/>
    <property type="match status" value="1"/>
</dbReference>
<dbReference type="InterPro" id="IPR058031">
    <property type="entry name" value="AAA_lid_NorR"/>
</dbReference>
<dbReference type="InterPro" id="IPR011006">
    <property type="entry name" value="CheY-like_superfamily"/>
</dbReference>
<keyword evidence="9" id="KW-0805">Transcription regulation</keyword>
<accession>A0A7T0G3H2</accession>
<dbReference type="PANTHER" id="PTHR32071">
    <property type="entry name" value="TRANSCRIPTIONAL REGULATORY PROTEIN"/>
    <property type="match status" value="1"/>
</dbReference>
<dbReference type="InterPro" id="IPR027417">
    <property type="entry name" value="P-loop_NTPase"/>
</dbReference>
<protein>
    <recommendedName>
        <fullName evidence="2">DNA-binding transcriptional regulator NtrC</fullName>
    </recommendedName>
    <alternativeName>
        <fullName evidence="14">Nitrogen regulation protein NR(I)</fullName>
    </alternativeName>
    <alternativeName>
        <fullName evidence="15">Nitrogen regulator I</fullName>
    </alternativeName>
</protein>
<evidence type="ECO:0000256" key="4">
    <source>
        <dbReference type="ARBA" id="ARBA00022491"/>
    </source>
</evidence>
<dbReference type="SUPFAM" id="SSF52540">
    <property type="entry name" value="P-loop containing nucleoside triphosphate hydrolases"/>
    <property type="match status" value="1"/>
</dbReference>
<keyword evidence="3" id="KW-0963">Cytoplasm</keyword>
<dbReference type="KEGG" id="nva:G3M78_07555"/>
<dbReference type="InterPro" id="IPR009057">
    <property type="entry name" value="Homeodomain-like_sf"/>
</dbReference>
<evidence type="ECO:0000256" key="2">
    <source>
        <dbReference type="ARBA" id="ARBA00019059"/>
    </source>
</evidence>
<dbReference type="PROSITE" id="PS50110">
    <property type="entry name" value="RESPONSE_REGULATORY"/>
    <property type="match status" value="1"/>
</dbReference>
<dbReference type="AlphaFoldDB" id="A0A7T0G3H2"/>
<dbReference type="CDD" id="cd00009">
    <property type="entry name" value="AAA"/>
    <property type="match status" value="1"/>
</dbReference>
<evidence type="ECO:0000313" key="20">
    <source>
        <dbReference type="Proteomes" id="UP000594464"/>
    </source>
</evidence>
<dbReference type="Gene3D" id="1.10.10.60">
    <property type="entry name" value="Homeodomain-like"/>
    <property type="match status" value="1"/>
</dbReference>
<keyword evidence="7" id="KW-0067">ATP-binding</keyword>
<dbReference type="GO" id="GO:0006355">
    <property type="term" value="P:regulation of DNA-templated transcription"/>
    <property type="evidence" value="ECO:0007669"/>
    <property type="project" value="InterPro"/>
</dbReference>
<evidence type="ECO:0000256" key="5">
    <source>
        <dbReference type="ARBA" id="ARBA00022553"/>
    </source>
</evidence>
<dbReference type="Pfam" id="PF00158">
    <property type="entry name" value="Sigma54_activat"/>
    <property type="match status" value="1"/>
</dbReference>
<dbReference type="Pfam" id="PF00072">
    <property type="entry name" value="Response_reg"/>
    <property type="match status" value="1"/>
</dbReference>
<keyword evidence="10" id="KW-0238">DNA-binding</keyword>
<evidence type="ECO:0000256" key="7">
    <source>
        <dbReference type="ARBA" id="ARBA00022840"/>
    </source>
</evidence>
<evidence type="ECO:0000256" key="9">
    <source>
        <dbReference type="ARBA" id="ARBA00023015"/>
    </source>
</evidence>
<dbReference type="Pfam" id="PF02954">
    <property type="entry name" value="HTH_8"/>
    <property type="match status" value="1"/>
</dbReference>
<feature type="domain" description="Sigma-54 factor interaction" evidence="17">
    <location>
        <begin position="141"/>
        <end position="370"/>
    </location>
</feature>
<keyword evidence="8" id="KW-0902">Two-component regulatory system</keyword>
<dbReference type="InterPro" id="IPR025943">
    <property type="entry name" value="Sigma_54_int_dom_ATP-bd_2"/>
</dbReference>
<evidence type="ECO:0000256" key="13">
    <source>
        <dbReference type="ARBA" id="ARBA00023231"/>
    </source>
</evidence>
<dbReference type="Proteomes" id="UP000594464">
    <property type="component" value="Chromosome"/>
</dbReference>
<name>A0A7T0G3H2_9BACT</name>
<keyword evidence="6" id="KW-0547">Nucleotide-binding</keyword>
<evidence type="ECO:0000256" key="8">
    <source>
        <dbReference type="ARBA" id="ARBA00023012"/>
    </source>
</evidence>
<dbReference type="PROSITE" id="PS50045">
    <property type="entry name" value="SIGMA54_INTERACT_4"/>
    <property type="match status" value="1"/>
</dbReference>
<dbReference type="Pfam" id="PF25601">
    <property type="entry name" value="AAA_lid_14"/>
    <property type="match status" value="1"/>
</dbReference>
<dbReference type="Gene3D" id="3.40.50.2300">
    <property type="match status" value="1"/>
</dbReference>